<dbReference type="EMBL" id="KB519027">
    <property type="protein sequence ID" value="EMP38596.1"/>
    <property type="molecule type" value="Genomic_DNA"/>
</dbReference>
<proteinExistence type="predicted"/>
<dbReference type="Proteomes" id="UP000031443">
    <property type="component" value="Unassembled WGS sequence"/>
</dbReference>
<evidence type="ECO:0000313" key="3">
    <source>
        <dbReference type="Proteomes" id="UP000031443"/>
    </source>
</evidence>
<protein>
    <submittedName>
        <fullName evidence="2">Uncharacterized protein</fullName>
    </submittedName>
</protein>
<keyword evidence="3" id="KW-1185">Reference proteome</keyword>
<organism evidence="2 3">
    <name type="scientific">Chelonia mydas</name>
    <name type="common">Green sea-turtle</name>
    <name type="synonym">Chelonia agassizi</name>
    <dbReference type="NCBI Taxonomy" id="8469"/>
    <lineage>
        <taxon>Eukaryota</taxon>
        <taxon>Metazoa</taxon>
        <taxon>Chordata</taxon>
        <taxon>Craniata</taxon>
        <taxon>Vertebrata</taxon>
        <taxon>Euteleostomi</taxon>
        <taxon>Archelosauria</taxon>
        <taxon>Testudinata</taxon>
        <taxon>Testudines</taxon>
        <taxon>Cryptodira</taxon>
        <taxon>Durocryptodira</taxon>
        <taxon>Americhelydia</taxon>
        <taxon>Chelonioidea</taxon>
        <taxon>Cheloniidae</taxon>
        <taxon>Chelonia</taxon>
    </lineage>
</organism>
<sequence length="165" mass="18832">MMESQNRKRAPAWTEQSQESSSLDRTGGQNAFNASPLPVAPYWFIAQSREVLNIDPNPVKDFKNIHKLHQLQQDYSDFTKCKDGTVRFLKIATALDLRFKDLKCLPKSERDGVWSMLSEVLKEQHSNAETTEPEQPKKKINLLLVAPDSDDENECAAVRTALDHY</sequence>
<reference evidence="3" key="1">
    <citation type="journal article" date="2013" name="Nat. Genet.">
        <title>The draft genomes of soft-shell turtle and green sea turtle yield insights into the development and evolution of the turtle-specific body plan.</title>
        <authorList>
            <person name="Wang Z."/>
            <person name="Pascual-Anaya J."/>
            <person name="Zadissa A."/>
            <person name="Li W."/>
            <person name="Niimura Y."/>
            <person name="Huang Z."/>
            <person name="Li C."/>
            <person name="White S."/>
            <person name="Xiong Z."/>
            <person name="Fang D."/>
            <person name="Wang B."/>
            <person name="Ming Y."/>
            <person name="Chen Y."/>
            <person name="Zheng Y."/>
            <person name="Kuraku S."/>
            <person name="Pignatelli M."/>
            <person name="Herrero J."/>
            <person name="Beal K."/>
            <person name="Nozawa M."/>
            <person name="Li Q."/>
            <person name="Wang J."/>
            <person name="Zhang H."/>
            <person name="Yu L."/>
            <person name="Shigenobu S."/>
            <person name="Wang J."/>
            <person name="Liu J."/>
            <person name="Flicek P."/>
            <person name="Searle S."/>
            <person name="Wang J."/>
            <person name="Kuratani S."/>
            <person name="Yin Y."/>
            <person name="Aken B."/>
            <person name="Zhang G."/>
            <person name="Irie N."/>
        </authorList>
    </citation>
    <scope>NUCLEOTIDE SEQUENCE [LARGE SCALE GENOMIC DNA]</scope>
</reference>
<dbReference type="AlphaFoldDB" id="M7BL18"/>
<feature type="compositionally biased region" description="Polar residues" evidence="1">
    <location>
        <begin position="14"/>
        <end position="31"/>
    </location>
</feature>
<accession>M7BL18</accession>
<evidence type="ECO:0000313" key="2">
    <source>
        <dbReference type="EMBL" id="EMP38596.1"/>
    </source>
</evidence>
<feature type="region of interest" description="Disordered" evidence="1">
    <location>
        <begin position="1"/>
        <end position="31"/>
    </location>
</feature>
<gene>
    <name evidence="2" type="ORF">UY3_04201</name>
</gene>
<name>M7BL18_CHEMY</name>
<evidence type="ECO:0000256" key="1">
    <source>
        <dbReference type="SAM" id="MobiDB-lite"/>
    </source>
</evidence>